<evidence type="ECO:0008006" key="3">
    <source>
        <dbReference type="Google" id="ProtNLM"/>
    </source>
</evidence>
<accession>A0A177C259</accession>
<name>A0A177C259_9PLEO</name>
<evidence type="ECO:0000313" key="2">
    <source>
        <dbReference type="Proteomes" id="UP000077069"/>
    </source>
</evidence>
<dbReference type="GeneID" id="28762965"/>
<proteinExistence type="predicted"/>
<protein>
    <recommendedName>
        <fullName evidence="3">Protein kinase domain-containing protein</fullName>
    </recommendedName>
</protein>
<dbReference type="RefSeq" id="XP_018031085.1">
    <property type="nucleotide sequence ID" value="XM_018179479.1"/>
</dbReference>
<gene>
    <name evidence="1" type="ORF">CC84DRAFT_1168760</name>
</gene>
<evidence type="ECO:0000313" key="1">
    <source>
        <dbReference type="EMBL" id="OAG00720.1"/>
    </source>
</evidence>
<dbReference type="OrthoDB" id="1911848at2759"/>
<sequence>MTYNAVVPQRTKETNISGFTLECYQHPPKHAFQTPPYRYEYDVYALGMLLFKVGL</sequence>
<keyword evidence="2" id="KW-1185">Reference proteome</keyword>
<dbReference type="EMBL" id="KV441559">
    <property type="protein sequence ID" value="OAG00720.1"/>
    <property type="molecule type" value="Genomic_DNA"/>
</dbReference>
<dbReference type="Proteomes" id="UP000077069">
    <property type="component" value="Unassembled WGS sequence"/>
</dbReference>
<dbReference type="InParanoid" id="A0A177C259"/>
<dbReference type="AlphaFoldDB" id="A0A177C259"/>
<organism evidence="1 2">
    <name type="scientific">Paraphaeosphaeria sporulosa</name>
    <dbReference type="NCBI Taxonomy" id="1460663"/>
    <lineage>
        <taxon>Eukaryota</taxon>
        <taxon>Fungi</taxon>
        <taxon>Dikarya</taxon>
        <taxon>Ascomycota</taxon>
        <taxon>Pezizomycotina</taxon>
        <taxon>Dothideomycetes</taxon>
        <taxon>Pleosporomycetidae</taxon>
        <taxon>Pleosporales</taxon>
        <taxon>Massarineae</taxon>
        <taxon>Didymosphaeriaceae</taxon>
        <taxon>Paraphaeosphaeria</taxon>
    </lineage>
</organism>
<reference evidence="1 2" key="1">
    <citation type="submission" date="2016-05" db="EMBL/GenBank/DDBJ databases">
        <title>Comparative analysis of secretome profiles of manganese(II)-oxidizing ascomycete fungi.</title>
        <authorList>
            <consortium name="DOE Joint Genome Institute"/>
            <person name="Zeiner C.A."/>
            <person name="Purvine S.O."/>
            <person name="Zink E.M."/>
            <person name="Wu S."/>
            <person name="Pasa-Tolic L."/>
            <person name="Chaput D.L."/>
            <person name="Haridas S."/>
            <person name="Grigoriev I.V."/>
            <person name="Santelli C.M."/>
            <person name="Hansel C.M."/>
        </authorList>
    </citation>
    <scope>NUCLEOTIDE SEQUENCE [LARGE SCALE GENOMIC DNA]</scope>
    <source>
        <strain evidence="1 2">AP3s5-JAC2a</strain>
    </source>
</reference>